<dbReference type="Pfam" id="PF03401">
    <property type="entry name" value="TctC"/>
    <property type="match status" value="1"/>
</dbReference>
<comment type="similarity">
    <text evidence="1">Belongs to the UPF0065 (bug) family.</text>
</comment>
<evidence type="ECO:0000256" key="2">
    <source>
        <dbReference type="SAM" id="SignalP"/>
    </source>
</evidence>
<dbReference type="CDD" id="cd13578">
    <property type="entry name" value="PBP2_Bug27"/>
    <property type="match status" value="1"/>
</dbReference>
<proteinExistence type="inferred from homology"/>
<dbReference type="RefSeq" id="WP_129153193.1">
    <property type="nucleotide sequence ID" value="NZ_JBHSDO010000018.1"/>
</dbReference>
<feature type="signal peptide" evidence="2">
    <location>
        <begin position="1"/>
        <end position="45"/>
    </location>
</feature>
<accession>A0A4Q1HDS9</accession>
<dbReference type="PANTHER" id="PTHR42928">
    <property type="entry name" value="TRICARBOXYLATE-BINDING PROTEIN"/>
    <property type="match status" value="1"/>
</dbReference>
<evidence type="ECO:0000313" key="3">
    <source>
        <dbReference type="EMBL" id="RXN84385.1"/>
    </source>
</evidence>
<dbReference type="PANTHER" id="PTHR42928:SF5">
    <property type="entry name" value="BLR1237 PROTEIN"/>
    <property type="match status" value="1"/>
</dbReference>
<keyword evidence="4" id="KW-1185">Reference proteome</keyword>
<feature type="chain" id="PRO_5020745472" evidence="2">
    <location>
        <begin position="46"/>
        <end position="342"/>
    </location>
</feature>
<protein>
    <submittedName>
        <fullName evidence="3">LacI family transcriptional regulator</fullName>
    </submittedName>
</protein>
<evidence type="ECO:0000256" key="1">
    <source>
        <dbReference type="ARBA" id="ARBA00006987"/>
    </source>
</evidence>
<dbReference type="PIRSF" id="PIRSF017082">
    <property type="entry name" value="YflP"/>
    <property type="match status" value="1"/>
</dbReference>
<dbReference type="InterPro" id="IPR042100">
    <property type="entry name" value="Bug_dom1"/>
</dbReference>
<dbReference type="AlphaFoldDB" id="A0A4Q1HDS9"/>
<name>A0A4Q1HDS9_9BURK</name>
<dbReference type="EMBL" id="PYAL01000008">
    <property type="protein sequence ID" value="RXN84385.1"/>
    <property type="molecule type" value="Genomic_DNA"/>
</dbReference>
<gene>
    <name evidence="3" type="ORF">C7R54_23615</name>
</gene>
<dbReference type="Gene3D" id="3.40.190.150">
    <property type="entry name" value="Bordetella uptake gene, domain 1"/>
    <property type="match status" value="1"/>
</dbReference>
<dbReference type="InterPro" id="IPR005064">
    <property type="entry name" value="BUG"/>
</dbReference>
<comment type="caution">
    <text evidence="3">The sequence shown here is derived from an EMBL/GenBank/DDBJ whole genome shotgun (WGS) entry which is preliminary data.</text>
</comment>
<keyword evidence="2" id="KW-0732">Signal</keyword>
<dbReference type="Proteomes" id="UP000290849">
    <property type="component" value="Unassembled WGS sequence"/>
</dbReference>
<dbReference type="OrthoDB" id="8650393at2"/>
<dbReference type="SUPFAM" id="SSF53850">
    <property type="entry name" value="Periplasmic binding protein-like II"/>
    <property type="match status" value="1"/>
</dbReference>
<organism evidence="3 4">
    <name type="scientific">Achromobacter aloeverae</name>
    <dbReference type="NCBI Taxonomy" id="1750518"/>
    <lineage>
        <taxon>Bacteria</taxon>
        <taxon>Pseudomonadati</taxon>
        <taxon>Pseudomonadota</taxon>
        <taxon>Betaproteobacteria</taxon>
        <taxon>Burkholderiales</taxon>
        <taxon>Alcaligenaceae</taxon>
        <taxon>Achromobacter</taxon>
    </lineage>
</organism>
<evidence type="ECO:0000313" key="4">
    <source>
        <dbReference type="Proteomes" id="UP000290849"/>
    </source>
</evidence>
<sequence>MYFASAGGVAAFPCPPVRRARGLIAPTMLMLACSVLGMAAAPAQAAFPEHPLRLIVPFAPGGAVDGAARPAALELGKALGQSVVVDNRPGAGGTIGIQAAAHAAPDGYTLLLGNIALASAPALYPQSGISAKDFAPVALVGTTPYVLVVRADSPIKSVAELIQNAKTHPGKMNYSSAGTGSAIHLAGELFKAKAGVDIVHVPYKGASPALTALLGGEVDMMFSSTMEAAPMLSSGKVRALAVTSAERTSQFPDVPTLTEAGLKGYQVTGWYGVYVQAGVPADVLKTLQQKAQQGMRSDDMRKQLANYGLEAAKGDAAEAQKMLDDETARWSEVIKNAHIKAN</sequence>
<dbReference type="Gene3D" id="3.40.190.10">
    <property type="entry name" value="Periplasmic binding protein-like II"/>
    <property type="match status" value="1"/>
</dbReference>
<reference evidence="3 4" key="1">
    <citation type="journal article" date="2017" name="Int. J. Syst. Evol. Microbiol.">
        <title>Achromobacter aloeverae sp. nov., isolated from the root of Aloe vera (L.) Burm.f.</title>
        <authorList>
            <person name="Kuncharoen N."/>
            <person name="Muramatsu Y."/>
            <person name="Shibata C."/>
            <person name="Kamakura Y."/>
            <person name="Nakagawa Y."/>
            <person name="Tanasupawat S."/>
        </authorList>
    </citation>
    <scope>NUCLEOTIDE SEQUENCE [LARGE SCALE GENOMIC DNA]</scope>
    <source>
        <strain evidence="3 4">AVA-1</strain>
    </source>
</reference>